<organism evidence="6 7">
    <name type="scientific">Candidatus Tagabacteria bacterium CG_4_9_14_0_2_um_filter_41_11</name>
    <dbReference type="NCBI Taxonomy" id="1975019"/>
    <lineage>
        <taxon>Bacteria</taxon>
        <taxon>Candidatus Tagaibacteriota</taxon>
    </lineage>
</organism>
<dbReference type="Pfam" id="PF00232">
    <property type="entry name" value="Glyco_hydro_1"/>
    <property type="match status" value="2"/>
</dbReference>
<comment type="caution">
    <text evidence="6">The sequence shown here is derived from an EMBL/GenBank/DDBJ whole genome shotgun (WGS) entry which is preliminary data.</text>
</comment>
<dbReference type="PANTHER" id="PTHR10353">
    <property type="entry name" value="GLYCOSYL HYDROLASE"/>
    <property type="match status" value="1"/>
</dbReference>
<dbReference type="PROSITE" id="PS00572">
    <property type="entry name" value="GLYCOSYL_HYDROL_F1_1"/>
    <property type="match status" value="1"/>
</dbReference>
<dbReference type="Gene3D" id="3.20.20.80">
    <property type="entry name" value="Glycosidases"/>
    <property type="match status" value="2"/>
</dbReference>
<protein>
    <submittedName>
        <fullName evidence="6">Glycoside hydrolase family 1 protein</fullName>
    </submittedName>
</protein>
<evidence type="ECO:0000256" key="5">
    <source>
        <dbReference type="RuleBase" id="RU003690"/>
    </source>
</evidence>
<evidence type="ECO:0000313" key="7">
    <source>
        <dbReference type="Proteomes" id="UP000230228"/>
    </source>
</evidence>
<dbReference type="PANTHER" id="PTHR10353:SF209">
    <property type="entry name" value="GALACTOLIPID GALACTOSYLTRANSFERASE SFR2, CHLOROPLASTIC"/>
    <property type="match status" value="1"/>
</dbReference>
<dbReference type="SUPFAM" id="SSF51445">
    <property type="entry name" value="(Trans)glycosidases"/>
    <property type="match status" value="1"/>
</dbReference>
<keyword evidence="2 6" id="KW-0378">Hydrolase</keyword>
<evidence type="ECO:0000313" key="6">
    <source>
        <dbReference type="EMBL" id="PJC25103.1"/>
    </source>
</evidence>
<gene>
    <name evidence="6" type="ORF">CO056_01910</name>
</gene>
<dbReference type="EMBL" id="PFSH01000028">
    <property type="protein sequence ID" value="PJC25103.1"/>
    <property type="molecule type" value="Genomic_DNA"/>
</dbReference>
<dbReference type="InterPro" id="IPR001360">
    <property type="entry name" value="Glyco_hydro_1"/>
</dbReference>
<dbReference type="GO" id="GO:0008422">
    <property type="term" value="F:beta-glucosidase activity"/>
    <property type="evidence" value="ECO:0007669"/>
    <property type="project" value="TreeGrafter"/>
</dbReference>
<dbReference type="InterPro" id="IPR018120">
    <property type="entry name" value="Glyco_hydro_1_AS"/>
</dbReference>
<dbReference type="GO" id="GO:0005975">
    <property type="term" value="P:carbohydrate metabolic process"/>
    <property type="evidence" value="ECO:0007669"/>
    <property type="project" value="InterPro"/>
</dbReference>
<proteinExistence type="inferred from homology"/>
<evidence type="ECO:0000256" key="2">
    <source>
        <dbReference type="ARBA" id="ARBA00022801"/>
    </source>
</evidence>
<keyword evidence="3" id="KW-0326">Glycosidase</keyword>
<evidence type="ECO:0000256" key="1">
    <source>
        <dbReference type="ARBA" id="ARBA00010838"/>
    </source>
</evidence>
<accession>A0A2M8EQT3</accession>
<dbReference type="AlphaFoldDB" id="A0A2M8EQT3"/>
<feature type="active site" description="Nucleophile" evidence="4">
    <location>
        <position position="316"/>
    </location>
</feature>
<sequence>MMKLEFPKNFYWGSATSSHQVEGNNHNDWSEWEKKNAKRLAESAKNKAWPDYILDKYPNPLQEENYISGRACDHYNRFREDFDIAKQLGHNAYRFSIEWSRIEPEEGKFDEKEIEHYRQVISALKERGMEPFVTLWHWTIPLWFRDKGGWLNKNAPKYFERYSNKISRSLQNVRFWITLNEPEIFSSNSYLKGVWPPQKKNLILYLRIIKNLVKAHQKSYKIIKETNKDAQIGIAKNNIYFEGWPFIFIDWFWNKYFLNRIRKYQDFIGLNYYFHRRFGGNENKEITDMGWEIYPEGIYHVLKDLKKYNKPIYITENGLADTKDEKREKFIKEHLKWVHRAIGEGVDVGGYFYWSLLDNFEWDKGFWPRFGLVKVDYKTFERKIRPSAWEYKKIIEEGLDVNVAG</sequence>
<comment type="similarity">
    <text evidence="1 5">Belongs to the glycosyl hydrolase 1 family.</text>
</comment>
<evidence type="ECO:0000256" key="3">
    <source>
        <dbReference type="ARBA" id="ARBA00023295"/>
    </source>
</evidence>
<dbReference type="InterPro" id="IPR017853">
    <property type="entry name" value="GH"/>
</dbReference>
<evidence type="ECO:0000256" key="4">
    <source>
        <dbReference type="PROSITE-ProRule" id="PRU10055"/>
    </source>
</evidence>
<reference evidence="7" key="1">
    <citation type="submission" date="2017-09" db="EMBL/GenBank/DDBJ databases">
        <title>Depth-based differentiation of microbial function through sediment-hosted aquifers and enrichment of novel symbionts in the deep terrestrial subsurface.</title>
        <authorList>
            <person name="Probst A.J."/>
            <person name="Ladd B."/>
            <person name="Jarett J.K."/>
            <person name="Geller-Mcgrath D.E."/>
            <person name="Sieber C.M.K."/>
            <person name="Emerson J.B."/>
            <person name="Anantharaman K."/>
            <person name="Thomas B.C."/>
            <person name="Malmstrom R."/>
            <person name="Stieglmeier M."/>
            <person name="Klingl A."/>
            <person name="Woyke T."/>
            <person name="Ryan C.M."/>
            <person name="Banfield J.F."/>
        </authorList>
    </citation>
    <scope>NUCLEOTIDE SEQUENCE [LARGE SCALE GENOMIC DNA]</scope>
</reference>
<dbReference type="Proteomes" id="UP000230228">
    <property type="component" value="Unassembled WGS sequence"/>
</dbReference>
<dbReference type="PRINTS" id="PR00131">
    <property type="entry name" value="GLHYDRLASE1"/>
</dbReference>
<name>A0A2M8EQT3_9BACT</name>